<organism evidence="2 3">
    <name type="scientific">Romanomermis culicivorax</name>
    <name type="common">Nematode worm</name>
    <dbReference type="NCBI Taxonomy" id="13658"/>
    <lineage>
        <taxon>Eukaryota</taxon>
        <taxon>Metazoa</taxon>
        <taxon>Ecdysozoa</taxon>
        <taxon>Nematoda</taxon>
        <taxon>Enoplea</taxon>
        <taxon>Dorylaimia</taxon>
        <taxon>Mermithida</taxon>
        <taxon>Mermithoidea</taxon>
        <taxon>Mermithidae</taxon>
        <taxon>Romanomermis</taxon>
    </lineage>
</organism>
<evidence type="ECO:0000256" key="1">
    <source>
        <dbReference type="SAM" id="Phobius"/>
    </source>
</evidence>
<accession>A0A915JKG0</accession>
<keyword evidence="2" id="KW-1185">Reference proteome</keyword>
<name>A0A915JKG0_ROMCU</name>
<keyword evidence="1" id="KW-1133">Transmembrane helix</keyword>
<proteinExistence type="predicted"/>
<feature type="transmembrane region" description="Helical" evidence="1">
    <location>
        <begin position="42"/>
        <end position="66"/>
    </location>
</feature>
<reference evidence="3" key="1">
    <citation type="submission" date="2022-11" db="UniProtKB">
        <authorList>
            <consortium name="WormBaseParasite"/>
        </authorList>
    </citation>
    <scope>IDENTIFICATION</scope>
</reference>
<dbReference type="Proteomes" id="UP000887565">
    <property type="component" value="Unplaced"/>
</dbReference>
<evidence type="ECO:0000313" key="3">
    <source>
        <dbReference type="WBParaSite" id="nRc.2.0.1.t26679-RA"/>
    </source>
</evidence>
<sequence>MTRWGSHFFLPKTPIWTEKETVMRTKIQGNLLPNRKEKNFNFYALHFVTIDLAFALSSVFFIPIYIDRIYEKFSNNTTTSNFSLLKIKDILLVK</sequence>
<keyword evidence="1" id="KW-0812">Transmembrane</keyword>
<dbReference type="AlphaFoldDB" id="A0A915JKG0"/>
<protein>
    <submittedName>
        <fullName evidence="3">Uncharacterized protein</fullName>
    </submittedName>
</protein>
<dbReference type="WBParaSite" id="nRc.2.0.1.t26679-RA">
    <property type="protein sequence ID" value="nRc.2.0.1.t26679-RA"/>
    <property type="gene ID" value="nRc.2.0.1.g26679"/>
</dbReference>
<keyword evidence="1" id="KW-0472">Membrane</keyword>
<evidence type="ECO:0000313" key="2">
    <source>
        <dbReference type="Proteomes" id="UP000887565"/>
    </source>
</evidence>